<dbReference type="EMBL" id="CP001823">
    <property type="protein sequence ID" value="ACZ38944.1"/>
    <property type="molecule type" value="Genomic_DNA"/>
</dbReference>
<dbReference type="PROSITE" id="PS51273">
    <property type="entry name" value="GATASE_TYPE_1"/>
    <property type="match status" value="1"/>
</dbReference>
<dbReference type="PANTHER" id="PTHR42733:SF2">
    <property type="entry name" value="DJ-1_THIJ_PFPI FAMILY PROTEIN"/>
    <property type="match status" value="1"/>
</dbReference>
<protein>
    <submittedName>
        <fullName evidence="3">Intracellular protease, PfpI family</fullName>
    </submittedName>
</protein>
<dbReference type="InterPro" id="IPR006286">
    <property type="entry name" value="C56_PfpI-like"/>
</dbReference>
<dbReference type="InParanoid" id="D1C3X7"/>
<gene>
    <name evidence="3" type="ordered locus">Sthe_1509</name>
</gene>
<dbReference type="NCBIfam" id="TIGR01382">
    <property type="entry name" value="PfpI"/>
    <property type="match status" value="1"/>
</dbReference>
<evidence type="ECO:0000256" key="1">
    <source>
        <dbReference type="ARBA" id="ARBA00008542"/>
    </source>
</evidence>
<dbReference type="AlphaFoldDB" id="D1C3X7"/>
<dbReference type="GO" id="GO:0008233">
    <property type="term" value="F:peptidase activity"/>
    <property type="evidence" value="ECO:0007669"/>
    <property type="project" value="UniProtKB-KW"/>
</dbReference>
<comment type="similarity">
    <text evidence="1">Belongs to the peptidase C56 family.</text>
</comment>
<dbReference type="Gene3D" id="3.40.50.880">
    <property type="match status" value="1"/>
</dbReference>
<evidence type="ECO:0000313" key="4">
    <source>
        <dbReference type="Proteomes" id="UP000002027"/>
    </source>
</evidence>
<dbReference type="PANTHER" id="PTHR42733">
    <property type="entry name" value="DJ-1 PROTEIN"/>
    <property type="match status" value="1"/>
</dbReference>
<sequence length="178" mass="18787">MSTLDGKRVAMVVAAGFEDSEAIEPKQHLESQGAKVTVIGLQRGTVEGKKGATLEVDATFDEVSVDQFDALVIPGGGSPERLRIHEAPVAFARAFVESGKPVAAICHGPQLLISADVLRGRTVTCVAGIRDDVKNAGATYVDQALVEDGNLITSRIPSDLPQFNEAITRHLAAVASER</sequence>
<dbReference type="CDD" id="cd03134">
    <property type="entry name" value="GATase1_PfpI_like"/>
    <property type="match status" value="1"/>
</dbReference>
<reference evidence="4" key="1">
    <citation type="submission" date="2009-11" db="EMBL/GenBank/DDBJ databases">
        <title>The complete chromosome 1 of Sphaerobacter thermophilus DSM 20745.</title>
        <authorList>
            <person name="Lucas S."/>
            <person name="Copeland A."/>
            <person name="Lapidus A."/>
            <person name="Glavina del Rio T."/>
            <person name="Dalin E."/>
            <person name="Tice H."/>
            <person name="Bruce D."/>
            <person name="Goodwin L."/>
            <person name="Pitluck S."/>
            <person name="Kyrpides N."/>
            <person name="Mavromatis K."/>
            <person name="Ivanova N."/>
            <person name="Mikhailova N."/>
            <person name="LaButti K.M."/>
            <person name="Clum A."/>
            <person name="Sun H.I."/>
            <person name="Brettin T."/>
            <person name="Detter J.C."/>
            <person name="Han C."/>
            <person name="Larimer F."/>
            <person name="Land M."/>
            <person name="Hauser L."/>
            <person name="Markowitz V."/>
            <person name="Cheng J.F."/>
            <person name="Hugenholtz P."/>
            <person name="Woyke T."/>
            <person name="Wu D."/>
            <person name="Steenblock K."/>
            <person name="Schneider S."/>
            <person name="Pukall R."/>
            <person name="Goeker M."/>
            <person name="Klenk H.P."/>
            <person name="Eisen J.A."/>
        </authorList>
    </citation>
    <scope>NUCLEOTIDE SEQUENCE [LARGE SCALE GENOMIC DNA]</scope>
    <source>
        <strain evidence="4">ATCC 49802 / DSM 20745 / S 6022</strain>
    </source>
</reference>
<feature type="domain" description="DJ-1/PfpI" evidence="2">
    <location>
        <begin position="7"/>
        <end position="168"/>
    </location>
</feature>
<dbReference type="InterPro" id="IPR002818">
    <property type="entry name" value="DJ-1/PfpI"/>
</dbReference>
<dbReference type="RefSeq" id="WP_012871991.1">
    <property type="nucleotide sequence ID" value="NC_013523.1"/>
</dbReference>
<evidence type="ECO:0000313" key="3">
    <source>
        <dbReference type="EMBL" id="ACZ38944.1"/>
    </source>
</evidence>
<dbReference type="Pfam" id="PF01965">
    <property type="entry name" value="DJ-1_PfpI"/>
    <property type="match status" value="1"/>
</dbReference>
<dbReference type="KEGG" id="sti:Sthe_1509"/>
<proteinExistence type="inferred from homology"/>
<dbReference type="HOGENOM" id="CLU_000445_44_4_0"/>
<keyword evidence="4" id="KW-1185">Reference proteome</keyword>
<dbReference type="OrthoDB" id="9800516at2"/>
<dbReference type="PROSITE" id="PS51276">
    <property type="entry name" value="PEPTIDASE_C56_PFPI"/>
    <property type="match status" value="1"/>
</dbReference>
<accession>D1C3X7</accession>
<keyword evidence="3" id="KW-0378">Hydrolase</keyword>
<reference evidence="3 4" key="2">
    <citation type="journal article" date="2010" name="Stand. Genomic Sci.">
        <title>Complete genome sequence of Desulfohalobium retbaense type strain (HR(100)).</title>
        <authorList>
            <person name="Spring S."/>
            <person name="Nolan M."/>
            <person name="Lapidus A."/>
            <person name="Glavina Del Rio T."/>
            <person name="Copeland A."/>
            <person name="Tice H."/>
            <person name="Cheng J.F."/>
            <person name="Lucas S."/>
            <person name="Land M."/>
            <person name="Chen F."/>
            <person name="Bruce D."/>
            <person name="Goodwin L."/>
            <person name="Pitluck S."/>
            <person name="Ivanova N."/>
            <person name="Mavromatis K."/>
            <person name="Mikhailova N."/>
            <person name="Pati A."/>
            <person name="Chen A."/>
            <person name="Palaniappan K."/>
            <person name="Hauser L."/>
            <person name="Chang Y.J."/>
            <person name="Jeffries C.D."/>
            <person name="Munk C."/>
            <person name="Kiss H."/>
            <person name="Chain P."/>
            <person name="Han C."/>
            <person name="Brettin T."/>
            <person name="Detter J.C."/>
            <person name="Schuler E."/>
            <person name="Goker M."/>
            <person name="Rohde M."/>
            <person name="Bristow J."/>
            <person name="Eisen J.A."/>
            <person name="Markowitz V."/>
            <person name="Hugenholtz P."/>
            <person name="Kyrpides N.C."/>
            <person name="Klenk H.P."/>
        </authorList>
    </citation>
    <scope>NUCLEOTIDE SEQUENCE [LARGE SCALE GENOMIC DNA]</scope>
    <source>
        <strain evidence="4">ATCC 49802 / DSM 20745 / S 6022</strain>
    </source>
</reference>
<dbReference type="GO" id="GO:0006508">
    <property type="term" value="P:proteolysis"/>
    <property type="evidence" value="ECO:0007669"/>
    <property type="project" value="UniProtKB-KW"/>
</dbReference>
<keyword evidence="3" id="KW-0645">Protease</keyword>
<dbReference type="MEROPS" id="C56.001"/>
<dbReference type="Proteomes" id="UP000002027">
    <property type="component" value="Chromosome 1"/>
</dbReference>
<dbReference type="STRING" id="479434.Sthe_1509"/>
<name>D1C3X7_SPHTD</name>
<dbReference type="SUPFAM" id="SSF52317">
    <property type="entry name" value="Class I glutamine amidotransferase-like"/>
    <property type="match status" value="1"/>
</dbReference>
<dbReference type="FunCoup" id="D1C3X7">
    <property type="interactions" value="356"/>
</dbReference>
<organism evidence="3 4">
    <name type="scientific">Sphaerobacter thermophilus (strain ATCC 49802 / DSM 20745 / KCCM 41009 / NCIMB 13125 / S 6022)</name>
    <dbReference type="NCBI Taxonomy" id="479434"/>
    <lineage>
        <taxon>Bacteria</taxon>
        <taxon>Pseudomonadati</taxon>
        <taxon>Thermomicrobiota</taxon>
        <taxon>Thermomicrobia</taxon>
        <taxon>Sphaerobacterales</taxon>
        <taxon>Sphaerobacterineae</taxon>
        <taxon>Sphaerobacteraceae</taxon>
        <taxon>Sphaerobacter</taxon>
    </lineage>
</organism>
<dbReference type="eggNOG" id="COG0693">
    <property type="taxonomic scope" value="Bacteria"/>
</dbReference>
<dbReference type="InterPro" id="IPR029062">
    <property type="entry name" value="Class_I_gatase-like"/>
</dbReference>
<evidence type="ECO:0000259" key="2">
    <source>
        <dbReference type="Pfam" id="PF01965"/>
    </source>
</evidence>